<evidence type="ECO:0000313" key="3">
    <source>
        <dbReference type="Proteomes" id="UP000326757"/>
    </source>
</evidence>
<dbReference type="Proteomes" id="UP000326757">
    <property type="component" value="Unassembled WGS sequence"/>
</dbReference>
<name>A0A5N6JPI6_MONLA</name>
<evidence type="ECO:0000256" key="1">
    <source>
        <dbReference type="SAM" id="MobiDB-lite"/>
    </source>
</evidence>
<dbReference type="OrthoDB" id="3543060at2759"/>
<proteinExistence type="predicted"/>
<feature type="region of interest" description="Disordered" evidence="1">
    <location>
        <begin position="1"/>
        <end position="79"/>
    </location>
</feature>
<comment type="caution">
    <text evidence="2">The sequence shown here is derived from an EMBL/GenBank/DDBJ whole genome shotgun (WGS) entry which is preliminary data.</text>
</comment>
<protein>
    <submittedName>
        <fullName evidence="2">Uncharacterized protein</fullName>
    </submittedName>
</protein>
<feature type="compositionally biased region" description="Low complexity" evidence="1">
    <location>
        <begin position="14"/>
        <end position="25"/>
    </location>
</feature>
<reference evidence="2 3" key="1">
    <citation type="submission" date="2019-06" db="EMBL/GenBank/DDBJ databases">
        <title>Genome Sequence of the Brown Rot Fungal Pathogen Monilinia laxa.</title>
        <authorList>
            <person name="De Miccolis Angelini R.M."/>
            <person name="Landi L."/>
            <person name="Abate D."/>
            <person name="Pollastro S."/>
            <person name="Romanazzi G."/>
            <person name="Faretra F."/>
        </authorList>
    </citation>
    <scope>NUCLEOTIDE SEQUENCE [LARGE SCALE GENOMIC DNA]</scope>
    <source>
        <strain evidence="2 3">Mlax316</strain>
    </source>
</reference>
<sequence>MSFTIAQQTRLDRSNSTSSDASTTDGWLILNGHSRSSSVSSSDATTPSALDNTYNPFLQLSPVTRGSSSAGTQKFTPTVDAEDRQRLFLLRARDN</sequence>
<evidence type="ECO:0000313" key="2">
    <source>
        <dbReference type="EMBL" id="KAB8290472.1"/>
    </source>
</evidence>
<dbReference type="AlphaFoldDB" id="A0A5N6JPI6"/>
<accession>A0A5N6JPI6</accession>
<feature type="compositionally biased region" description="Polar residues" evidence="1">
    <location>
        <begin position="43"/>
        <end position="76"/>
    </location>
</feature>
<organism evidence="2 3">
    <name type="scientific">Monilinia laxa</name>
    <name type="common">Brown rot fungus</name>
    <name type="synonym">Sclerotinia laxa</name>
    <dbReference type="NCBI Taxonomy" id="61186"/>
    <lineage>
        <taxon>Eukaryota</taxon>
        <taxon>Fungi</taxon>
        <taxon>Dikarya</taxon>
        <taxon>Ascomycota</taxon>
        <taxon>Pezizomycotina</taxon>
        <taxon>Leotiomycetes</taxon>
        <taxon>Helotiales</taxon>
        <taxon>Sclerotiniaceae</taxon>
        <taxon>Monilinia</taxon>
    </lineage>
</organism>
<keyword evidence="3" id="KW-1185">Reference proteome</keyword>
<dbReference type="EMBL" id="VIGI01000017">
    <property type="protein sequence ID" value="KAB8290472.1"/>
    <property type="molecule type" value="Genomic_DNA"/>
</dbReference>
<gene>
    <name evidence="2" type="ORF">EYC80_010903</name>
</gene>